<evidence type="ECO:0000313" key="5">
    <source>
        <dbReference type="Proteomes" id="UP000242258"/>
    </source>
</evidence>
<keyword evidence="5" id="KW-1185">Reference proteome</keyword>
<evidence type="ECO:0000256" key="1">
    <source>
        <dbReference type="ARBA" id="ARBA00010457"/>
    </source>
</evidence>
<dbReference type="Gene3D" id="2.60.40.200">
    <property type="entry name" value="Superoxide dismutase, copper/zinc binding domain"/>
    <property type="match status" value="1"/>
</dbReference>
<name>A0A1E7Q9L0_9GAMM</name>
<comment type="caution">
    <text evidence="4">The sequence shown here is derived from an EMBL/GenBank/DDBJ whole genome shotgun (WGS) entry which is preliminary data.</text>
</comment>
<reference evidence="5" key="1">
    <citation type="submission" date="2016-09" db="EMBL/GenBank/DDBJ databases">
        <authorList>
            <person name="Wan X."/>
            <person name="Hou S."/>
        </authorList>
    </citation>
    <scope>NUCLEOTIDE SEQUENCE [LARGE SCALE GENOMIC DNA]</scope>
    <source>
        <strain evidence="5">KH87</strain>
    </source>
</reference>
<gene>
    <name evidence="4" type="ORF">BI198_00655</name>
</gene>
<evidence type="ECO:0000259" key="3">
    <source>
        <dbReference type="Pfam" id="PF00080"/>
    </source>
</evidence>
<dbReference type="GO" id="GO:0005507">
    <property type="term" value="F:copper ion binding"/>
    <property type="evidence" value="ECO:0007669"/>
    <property type="project" value="InterPro"/>
</dbReference>
<evidence type="ECO:0000313" key="4">
    <source>
        <dbReference type="EMBL" id="OEY70869.1"/>
    </source>
</evidence>
<dbReference type="SUPFAM" id="SSF49329">
    <property type="entry name" value="Cu,Zn superoxide dismutase-like"/>
    <property type="match status" value="1"/>
</dbReference>
<dbReference type="STRING" id="1628148.BI198_00655"/>
<dbReference type="Pfam" id="PF00080">
    <property type="entry name" value="Sod_Cu"/>
    <property type="match status" value="1"/>
</dbReference>
<comment type="similarity">
    <text evidence="1">Belongs to the Cu-Zn superoxide dismutase family.</text>
</comment>
<sequence length="160" mass="16598">MLAEQKKAIILNFDIHRVSAQGVAEKIGTITAEDGAEGLYFKTNLQGLTPGEHGFHVHQNPDCGPGQSQDKSPAAAAGGHYDPTSSDLHNGPGGNGHKGDLPLLTVDNDGNANQTIIAPHLKLADLEGRALVIHQGGDNFSDQPKPLGGGGERIACGITK</sequence>
<feature type="domain" description="Superoxide dismutase copper/zinc binding" evidence="3">
    <location>
        <begin position="28"/>
        <end position="158"/>
    </location>
</feature>
<accession>A0A1E7Q9L0</accession>
<dbReference type="InterPro" id="IPR001424">
    <property type="entry name" value="SOD_Cu_Zn_dom"/>
</dbReference>
<dbReference type="NCBIfam" id="NF007628">
    <property type="entry name" value="PRK10290.1"/>
    <property type="match status" value="1"/>
</dbReference>
<dbReference type="InterPro" id="IPR018152">
    <property type="entry name" value="SOD_Cu/Zn_BS"/>
</dbReference>
<dbReference type="CDD" id="cd00305">
    <property type="entry name" value="Cu-Zn_Superoxide_Dismutase"/>
    <property type="match status" value="1"/>
</dbReference>
<proteinExistence type="inferred from homology"/>
<dbReference type="GO" id="GO:0006801">
    <property type="term" value="P:superoxide metabolic process"/>
    <property type="evidence" value="ECO:0007669"/>
    <property type="project" value="InterPro"/>
</dbReference>
<evidence type="ECO:0000256" key="2">
    <source>
        <dbReference type="SAM" id="MobiDB-lite"/>
    </source>
</evidence>
<dbReference type="EMBL" id="MKEK01000001">
    <property type="protein sequence ID" value="OEY70869.1"/>
    <property type="molecule type" value="Genomic_DNA"/>
</dbReference>
<dbReference type="InterPro" id="IPR024134">
    <property type="entry name" value="SOD_Cu/Zn_/chaperone"/>
</dbReference>
<dbReference type="PROSITE" id="PS00087">
    <property type="entry name" value="SOD_CU_ZN_1"/>
    <property type="match status" value="1"/>
</dbReference>
<protein>
    <submittedName>
        <fullName evidence="4">Superoxide dismutase</fullName>
    </submittedName>
</protein>
<dbReference type="Proteomes" id="UP000242258">
    <property type="component" value="Unassembled WGS sequence"/>
</dbReference>
<dbReference type="AlphaFoldDB" id="A0A1E7Q9L0"/>
<dbReference type="PANTHER" id="PTHR10003">
    <property type="entry name" value="SUPEROXIDE DISMUTASE CU-ZN -RELATED"/>
    <property type="match status" value="1"/>
</dbReference>
<feature type="region of interest" description="Disordered" evidence="2">
    <location>
        <begin position="51"/>
        <end position="101"/>
    </location>
</feature>
<dbReference type="InterPro" id="IPR036423">
    <property type="entry name" value="SOD-like_Cu/Zn_dom_sf"/>
</dbReference>
<organism evidence="4 5">
    <name type="scientific">Rheinheimera salexigens</name>
    <dbReference type="NCBI Taxonomy" id="1628148"/>
    <lineage>
        <taxon>Bacteria</taxon>
        <taxon>Pseudomonadati</taxon>
        <taxon>Pseudomonadota</taxon>
        <taxon>Gammaproteobacteria</taxon>
        <taxon>Chromatiales</taxon>
        <taxon>Chromatiaceae</taxon>
        <taxon>Rheinheimera</taxon>
    </lineage>
</organism>